<name>A0A401T7G4_CHIPU</name>
<dbReference type="OMA" id="PSEENEC"/>
<proteinExistence type="predicted"/>
<dbReference type="Proteomes" id="UP000287033">
    <property type="component" value="Unassembled WGS sequence"/>
</dbReference>
<evidence type="ECO:0000256" key="1">
    <source>
        <dbReference type="SAM" id="MobiDB-lite"/>
    </source>
</evidence>
<feature type="compositionally biased region" description="Basic and acidic residues" evidence="1">
    <location>
        <begin position="288"/>
        <end position="297"/>
    </location>
</feature>
<evidence type="ECO:0000313" key="3">
    <source>
        <dbReference type="Proteomes" id="UP000287033"/>
    </source>
</evidence>
<feature type="compositionally biased region" description="Low complexity" evidence="1">
    <location>
        <begin position="314"/>
        <end position="329"/>
    </location>
</feature>
<feature type="region of interest" description="Disordered" evidence="1">
    <location>
        <begin position="248"/>
        <end position="348"/>
    </location>
</feature>
<gene>
    <name evidence="2" type="ORF">chiPu_0017126</name>
</gene>
<dbReference type="AlphaFoldDB" id="A0A401T7G4"/>
<dbReference type="OrthoDB" id="9948868at2759"/>
<dbReference type="EMBL" id="BEZZ01001218">
    <property type="protein sequence ID" value="GCC38611.1"/>
    <property type="molecule type" value="Genomic_DNA"/>
</dbReference>
<feature type="non-terminal residue" evidence="2">
    <location>
        <position position="348"/>
    </location>
</feature>
<feature type="compositionally biased region" description="Basic and acidic residues" evidence="1">
    <location>
        <begin position="332"/>
        <end position="348"/>
    </location>
</feature>
<reference evidence="2 3" key="1">
    <citation type="journal article" date="2018" name="Nat. Ecol. Evol.">
        <title>Shark genomes provide insights into elasmobranch evolution and the origin of vertebrates.</title>
        <authorList>
            <person name="Hara Y"/>
            <person name="Yamaguchi K"/>
            <person name="Onimaru K"/>
            <person name="Kadota M"/>
            <person name="Koyanagi M"/>
            <person name="Keeley SD"/>
            <person name="Tatsumi K"/>
            <person name="Tanaka K"/>
            <person name="Motone F"/>
            <person name="Kageyama Y"/>
            <person name="Nozu R"/>
            <person name="Adachi N"/>
            <person name="Nishimura O"/>
            <person name="Nakagawa R"/>
            <person name="Tanegashima C"/>
            <person name="Kiyatake I"/>
            <person name="Matsumoto R"/>
            <person name="Murakumo K"/>
            <person name="Nishida K"/>
            <person name="Terakita A"/>
            <person name="Kuratani S"/>
            <person name="Sato K"/>
            <person name="Hyodo S Kuraku.S."/>
        </authorList>
    </citation>
    <scope>NUCLEOTIDE SEQUENCE [LARGE SCALE GENOMIC DNA]</scope>
</reference>
<evidence type="ECO:0000313" key="2">
    <source>
        <dbReference type="EMBL" id="GCC38611.1"/>
    </source>
</evidence>
<comment type="caution">
    <text evidence="2">The sequence shown here is derived from an EMBL/GenBank/DDBJ whole genome shotgun (WGS) entry which is preliminary data.</text>
</comment>
<accession>A0A401T7G4</accession>
<organism evidence="2 3">
    <name type="scientific">Chiloscyllium punctatum</name>
    <name type="common">Brownbanded bambooshark</name>
    <name type="synonym">Hemiscyllium punctatum</name>
    <dbReference type="NCBI Taxonomy" id="137246"/>
    <lineage>
        <taxon>Eukaryota</taxon>
        <taxon>Metazoa</taxon>
        <taxon>Chordata</taxon>
        <taxon>Craniata</taxon>
        <taxon>Vertebrata</taxon>
        <taxon>Chondrichthyes</taxon>
        <taxon>Elasmobranchii</taxon>
        <taxon>Galeomorphii</taxon>
        <taxon>Galeoidea</taxon>
        <taxon>Orectolobiformes</taxon>
        <taxon>Hemiscylliidae</taxon>
        <taxon>Chiloscyllium</taxon>
    </lineage>
</organism>
<protein>
    <submittedName>
        <fullName evidence="2">Uncharacterized protein</fullName>
    </submittedName>
</protein>
<sequence>MDLAGLTAAPLDLSSQEVTAEEEEQTVAFVGVQLNYRQQSAVERMGTEIGPSEQTSLILQEPLVPVSSIWPEEAVTITPSVTEQAFLTLDNSQIPDVIQDMSGLGAVSFGLEERQICEKTSLRDTVLATSEQPREQELAESMEEDMGEHLPEAIGAVSLVTADGAGESADMTLTDGRVPQAEFKIEAASDSKLMEGSVCVEGLGDAEFREQGEDTQLTGDHDTATHQVEEVDDRQSRLAIQEADLGLVQTPTLESQRSKCEEDLPVSAAKAQLPVSGEEGNKSQAPENKTKVTETRKTPGSQAPSGLRMPGSVGAKTPPKPTAAAKGTPHSPDIKRTTTKVEQKKSGK</sequence>
<keyword evidence="3" id="KW-1185">Reference proteome</keyword>